<organism evidence="1">
    <name type="scientific">Nothobranchius kadleci</name>
    <name type="common">African annual killifish</name>
    <dbReference type="NCBI Taxonomy" id="1051664"/>
    <lineage>
        <taxon>Eukaryota</taxon>
        <taxon>Metazoa</taxon>
        <taxon>Chordata</taxon>
        <taxon>Craniata</taxon>
        <taxon>Vertebrata</taxon>
        <taxon>Euteleostomi</taxon>
        <taxon>Actinopterygii</taxon>
        <taxon>Neopterygii</taxon>
        <taxon>Teleostei</taxon>
        <taxon>Neoteleostei</taxon>
        <taxon>Acanthomorphata</taxon>
        <taxon>Ovalentaria</taxon>
        <taxon>Atherinomorphae</taxon>
        <taxon>Cyprinodontiformes</taxon>
        <taxon>Nothobranchiidae</taxon>
        <taxon>Nothobranchius</taxon>
    </lineage>
</organism>
<sequence>PIFVAKNTSYSSDRCCPVVCGDCLRDNRRLCVMTELLQWVMARLHIYICRMDCQSG</sequence>
<feature type="non-terminal residue" evidence="1">
    <location>
        <position position="56"/>
    </location>
</feature>
<reference evidence="1" key="1">
    <citation type="submission" date="2016-05" db="EMBL/GenBank/DDBJ databases">
        <authorList>
            <person name="Lavstsen T."/>
            <person name="Jespersen J.S."/>
        </authorList>
    </citation>
    <scope>NUCLEOTIDE SEQUENCE</scope>
    <source>
        <tissue evidence="1">Brain</tissue>
    </source>
</reference>
<proteinExistence type="predicted"/>
<protein>
    <submittedName>
        <fullName evidence="1">Uncharacterized protein</fullName>
    </submittedName>
</protein>
<dbReference type="AlphaFoldDB" id="A0A1A8C3H6"/>
<evidence type="ECO:0000313" key="1">
    <source>
        <dbReference type="EMBL" id="SBP74114.1"/>
    </source>
</evidence>
<reference evidence="1" key="2">
    <citation type="submission" date="2016-06" db="EMBL/GenBank/DDBJ databases">
        <title>The genome of a short-lived fish provides insights into sex chromosome evolution and the genetic control of aging.</title>
        <authorList>
            <person name="Reichwald K."/>
            <person name="Felder M."/>
            <person name="Petzold A."/>
            <person name="Koch P."/>
            <person name="Groth M."/>
            <person name="Platzer M."/>
        </authorList>
    </citation>
    <scope>NUCLEOTIDE SEQUENCE</scope>
    <source>
        <tissue evidence="1">Brain</tissue>
    </source>
</reference>
<dbReference type="EMBL" id="HADZ01010173">
    <property type="protein sequence ID" value="SBP74114.1"/>
    <property type="molecule type" value="Transcribed_RNA"/>
</dbReference>
<accession>A0A1A8C3H6</accession>
<gene>
    <name evidence="1" type="primary">Nfu_g_1_020407</name>
</gene>
<feature type="non-terminal residue" evidence="1">
    <location>
        <position position="1"/>
    </location>
</feature>
<name>A0A1A8C3H6_NOTKA</name>